<dbReference type="AlphaFoldDB" id="A0A1A8R622"/>
<protein>
    <submittedName>
        <fullName evidence="2">Uncharacterized protein</fullName>
    </submittedName>
</protein>
<reference evidence="2" key="1">
    <citation type="submission" date="2016-05" db="EMBL/GenBank/DDBJ databases">
        <authorList>
            <person name="Lavstsen T."/>
            <person name="Jespersen J.S."/>
        </authorList>
    </citation>
    <scope>NUCLEOTIDE SEQUENCE</scope>
    <source>
        <tissue evidence="2">Brain</tissue>
    </source>
</reference>
<dbReference type="Pfam" id="PF00429">
    <property type="entry name" value="TLV_coat"/>
    <property type="match status" value="1"/>
</dbReference>
<keyword evidence="1" id="KW-0812">Transmembrane</keyword>
<feature type="transmembrane region" description="Helical" evidence="1">
    <location>
        <begin position="7"/>
        <end position="27"/>
    </location>
</feature>
<dbReference type="InterPro" id="IPR018154">
    <property type="entry name" value="TLV/ENV_coat_polyprotein"/>
</dbReference>
<keyword evidence="1" id="KW-1133">Transmembrane helix</keyword>
<evidence type="ECO:0000256" key="1">
    <source>
        <dbReference type="SAM" id="Phobius"/>
    </source>
</evidence>
<dbReference type="Gene3D" id="1.10.287.210">
    <property type="match status" value="1"/>
</dbReference>
<dbReference type="PANTHER" id="PTHR10424">
    <property type="entry name" value="VIRAL ENVELOPE PROTEIN"/>
    <property type="match status" value="1"/>
</dbReference>
<dbReference type="SUPFAM" id="SSF58069">
    <property type="entry name" value="Virus ectodomain"/>
    <property type="match status" value="1"/>
</dbReference>
<reference evidence="2" key="2">
    <citation type="submission" date="2016-06" db="EMBL/GenBank/DDBJ databases">
        <title>The genome of a short-lived fish provides insights into sex chromosome evolution and the genetic control of aging.</title>
        <authorList>
            <person name="Reichwald K."/>
            <person name="Felder M."/>
            <person name="Petzold A."/>
            <person name="Koch P."/>
            <person name="Groth M."/>
            <person name="Platzer M."/>
        </authorList>
    </citation>
    <scope>NUCLEOTIDE SEQUENCE</scope>
    <source>
        <tissue evidence="2">Brain</tissue>
    </source>
</reference>
<name>A0A1A8R622_9TELE</name>
<sequence length="513" mass="58685">MASQQPSVMTARILFYIVAFLMIYWFLRGYYATSRHQGHYASPRHQRLARSAIDPHNALHNTWYQMVNLTARRIGFNDSCYACSWIPHHSRENPTMTAVPINMTDTICLLHAYTLQRMPTQNCTIPPCCSSRHLWSRHWTLPANYSYTTNKTVAQGLHLLRLTGKDSFCFSMPCCRQTFPLGHSLCEDVIPLNGYNMSSQRSHRLLTKPEASGLAYLNLTYLNIELAGRPYYPPWNSSDHLLEVPSPRGMGTPDGYIWKCGNTLYLYLPRDWCGTCSLARLQPSSYVFSEEGIRLTTSELKKREFKPVQAYVPFSANGGRTPIYNDAYGLLFTIFPHFGTASLMHRMNDVWWSLENITNILADVTALLANDPEKQAMRTMLMQHQLALDSLFASRGGLCAVVGEYCCTYLPSTRGNWTLIHDRVKNLGDFLKTRESAAYSWDLLTWLTSGSWSTVLMKFLMPFVLFFLLIFIFAGCVIPCARSLMTKTMTNVMIQHFLLLTKEEPHIYEDVPN</sequence>
<gene>
    <name evidence="2" type="primary">Nfu_g_1_025359</name>
</gene>
<proteinExistence type="predicted"/>
<organism evidence="2">
    <name type="scientific">Nothobranchius rachovii</name>
    <name type="common">bluefin notho</name>
    <dbReference type="NCBI Taxonomy" id="451742"/>
    <lineage>
        <taxon>Eukaryota</taxon>
        <taxon>Metazoa</taxon>
        <taxon>Chordata</taxon>
        <taxon>Craniata</taxon>
        <taxon>Vertebrata</taxon>
        <taxon>Euteleostomi</taxon>
        <taxon>Actinopterygii</taxon>
        <taxon>Neopterygii</taxon>
        <taxon>Teleostei</taxon>
        <taxon>Neoteleostei</taxon>
        <taxon>Acanthomorphata</taxon>
        <taxon>Ovalentaria</taxon>
        <taxon>Atherinomorphae</taxon>
        <taxon>Cyprinodontiformes</taxon>
        <taxon>Nothobranchiidae</taxon>
        <taxon>Nothobranchius</taxon>
    </lineage>
</organism>
<feature type="transmembrane region" description="Helical" evidence="1">
    <location>
        <begin position="459"/>
        <end position="481"/>
    </location>
</feature>
<dbReference type="EMBL" id="HAEI01007182">
    <property type="protein sequence ID" value="SBS00714.1"/>
    <property type="molecule type" value="Transcribed_RNA"/>
</dbReference>
<keyword evidence="1" id="KW-0472">Membrane</keyword>
<accession>A0A1A8R622</accession>
<evidence type="ECO:0000313" key="2">
    <source>
        <dbReference type="EMBL" id="SBS00714.1"/>
    </source>
</evidence>